<feature type="transmembrane region" description="Helical" evidence="8">
    <location>
        <begin position="314"/>
        <end position="343"/>
    </location>
</feature>
<feature type="transmembrane region" description="Helical" evidence="8">
    <location>
        <begin position="221"/>
        <end position="243"/>
    </location>
</feature>
<evidence type="ECO:0000256" key="7">
    <source>
        <dbReference type="ARBA" id="ARBA00023136"/>
    </source>
</evidence>
<dbReference type="GO" id="GO:0005886">
    <property type="term" value="C:plasma membrane"/>
    <property type="evidence" value="ECO:0007669"/>
    <property type="project" value="UniProtKB-SubCell"/>
</dbReference>
<name>A0A1Y5ED98_COLPS</name>
<keyword evidence="3" id="KW-0813">Transport</keyword>
<dbReference type="EMBL" id="MAAF01000076">
    <property type="protein sequence ID" value="OUR78905.1"/>
    <property type="molecule type" value="Genomic_DNA"/>
</dbReference>
<sequence length="370" mass="39337">MKNQQELTSDQAFNRRVIDIAIKLAAMAMIILWCFSIIKPFILITIWAAILAVALYPLHEKLTATLKGNKKLASTIVAIVGISIIAIPSINLSASAIDSAQHVYTGIEEGTLKIPAADESIKEWPLVGEKLFNFWQDASQDIQKVAGQYPEQLKSISSTLLSAVAGIGGGILQFIVSLIIAVVFMAKSAPLHQGLSKLMRRLMNDFGDRTISTTIATIRSVATGVLGVAVIQSLISGVGLMIADIPGAGIWAIAVLILAIAQLPPILILGPIAAYYFSVADTTPAIAFLIFSIIVSASDAFLKPLFLGRGMSIPMLVILLGAIGGMLLSGIIGLFVGAVVLALGYELMMDWLSHTPASKEIKSEVEQSES</sequence>
<evidence type="ECO:0000256" key="5">
    <source>
        <dbReference type="ARBA" id="ARBA00022692"/>
    </source>
</evidence>
<protein>
    <submittedName>
        <fullName evidence="9">AI-2E family transporter</fullName>
    </submittedName>
</protein>
<keyword evidence="7 8" id="KW-0472">Membrane</keyword>
<reference evidence="10" key="1">
    <citation type="journal article" date="2017" name="Proc. Natl. Acad. Sci. U.S.A.">
        <title>Simulation of Deepwater Horizon oil plume reveals substrate specialization within a complex community of hydrocarbon degraders.</title>
        <authorList>
            <person name="Hu P."/>
            <person name="Dubinsky E.A."/>
            <person name="Probst A.J."/>
            <person name="Wang J."/>
            <person name="Sieber C.M.K."/>
            <person name="Tom L.M."/>
            <person name="Gardinali P."/>
            <person name="Banfield J.F."/>
            <person name="Atlas R.M."/>
            <person name="Andersen G.L."/>
        </authorList>
    </citation>
    <scope>NUCLEOTIDE SEQUENCE [LARGE SCALE GENOMIC DNA]</scope>
</reference>
<feature type="transmembrane region" description="Helical" evidence="8">
    <location>
        <begin position="21"/>
        <end position="52"/>
    </location>
</feature>
<feature type="transmembrane region" description="Helical" evidence="8">
    <location>
        <begin position="72"/>
        <end position="92"/>
    </location>
</feature>
<evidence type="ECO:0000256" key="8">
    <source>
        <dbReference type="SAM" id="Phobius"/>
    </source>
</evidence>
<evidence type="ECO:0000313" key="10">
    <source>
        <dbReference type="Proteomes" id="UP000243053"/>
    </source>
</evidence>
<keyword evidence="6 8" id="KW-1133">Transmembrane helix</keyword>
<evidence type="ECO:0000256" key="3">
    <source>
        <dbReference type="ARBA" id="ARBA00022448"/>
    </source>
</evidence>
<proteinExistence type="inferred from homology"/>
<dbReference type="Pfam" id="PF01594">
    <property type="entry name" value="AI-2E_transport"/>
    <property type="match status" value="1"/>
</dbReference>
<keyword evidence="4" id="KW-1003">Cell membrane</keyword>
<evidence type="ECO:0000256" key="4">
    <source>
        <dbReference type="ARBA" id="ARBA00022475"/>
    </source>
</evidence>
<feature type="transmembrane region" description="Helical" evidence="8">
    <location>
        <begin position="160"/>
        <end position="186"/>
    </location>
</feature>
<accession>A0A1Y5ED98</accession>
<dbReference type="Proteomes" id="UP000243053">
    <property type="component" value="Unassembled WGS sequence"/>
</dbReference>
<feature type="transmembrane region" description="Helical" evidence="8">
    <location>
        <begin position="250"/>
        <end position="277"/>
    </location>
</feature>
<dbReference type="AlphaFoldDB" id="A0A1Y5ED98"/>
<evidence type="ECO:0000313" key="9">
    <source>
        <dbReference type="EMBL" id="OUR78905.1"/>
    </source>
</evidence>
<comment type="similarity">
    <text evidence="2">Belongs to the autoinducer-2 exporter (AI-2E) (TC 2.A.86) family.</text>
</comment>
<keyword evidence="5 8" id="KW-0812">Transmembrane</keyword>
<comment type="caution">
    <text evidence="9">The sequence shown here is derived from an EMBL/GenBank/DDBJ whole genome shotgun (WGS) entry which is preliminary data.</text>
</comment>
<evidence type="ECO:0000256" key="2">
    <source>
        <dbReference type="ARBA" id="ARBA00009773"/>
    </source>
</evidence>
<evidence type="ECO:0000256" key="6">
    <source>
        <dbReference type="ARBA" id="ARBA00022989"/>
    </source>
</evidence>
<dbReference type="PANTHER" id="PTHR21716">
    <property type="entry name" value="TRANSMEMBRANE PROTEIN"/>
    <property type="match status" value="1"/>
</dbReference>
<comment type="subcellular location">
    <subcellularLocation>
        <location evidence="1">Cell membrane</location>
        <topology evidence="1">Multi-pass membrane protein</topology>
    </subcellularLocation>
</comment>
<gene>
    <name evidence="9" type="ORF">A9Q75_12890</name>
</gene>
<dbReference type="PANTHER" id="PTHR21716:SF67">
    <property type="entry name" value="TRANSPORT PROTEIN YDIK-RELATED"/>
    <property type="match status" value="1"/>
</dbReference>
<evidence type="ECO:0000256" key="1">
    <source>
        <dbReference type="ARBA" id="ARBA00004651"/>
    </source>
</evidence>
<dbReference type="InterPro" id="IPR002549">
    <property type="entry name" value="AI-2E-like"/>
</dbReference>
<feature type="transmembrane region" description="Helical" evidence="8">
    <location>
        <begin position="283"/>
        <end position="302"/>
    </location>
</feature>
<organism evidence="9 10">
    <name type="scientific">Colwellia psychrerythraea</name>
    <name type="common">Vibrio psychroerythus</name>
    <dbReference type="NCBI Taxonomy" id="28229"/>
    <lineage>
        <taxon>Bacteria</taxon>
        <taxon>Pseudomonadati</taxon>
        <taxon>Pseudomonadota</taxon>
        <taxon>Gammaproteobacteria</taxon>
        <taxon>Alteromonadales</taxon>
        <taxon>Colwelliaceae</taxon>
        <taxon>Colwellia</taxon>
    </lineage>
</organism>